<dbReference type="Proteomes" id="UP001597158">
    <property type="component" value="Unassembled WGS sequence"/>
</dbReference>
<organism evidence="2 3">
    <name type="scientific">Thauera mechernichensis</name>
    <dbReference type="NCBI Taxonomy" id="82788"/>
    <lineage>
        <taxon>Bacteria</taxon>
        <taxon>Pseudomonadati</taxon>
        <taxon>Pseudomonadota</taxon>
        <taxon>Betaproteobacteria</taxon>
        <taxon>Rhodocyclales</taxon>
        <taxon>Zoogloeaceae</taxon>
        <taxon>Thauera</taxon>
    </lineage>
</organism>
<evidence type="ECO:0000313" key="2">
    <source>
        <dbReference type="EMBL" id="MFD1263576.1"/>
    </source>
</evidence>
<sequence>MNTKQDGFTLVEIAIVLLVVSLLLGGVMKGQELIDSAKVKNLGQDFRSIPAMVHAYQDKYRALPGDDRNARMHLCPGSSECTALGNGNGVIDGNWDDSSGSESVRFWQHLRLANVASGSTDPDDAGFLPRNAVGGRVGVQRGGTVLGIPGAMVVCSDAIVGKLVRQLDIALDDGNPATGSMRAGTAGEGALVPISATNPLDDSASHTVCASL</sequence>
<dbReference type="InterPro" id="IPR012902">
    <property type="entry name" value="N_methyl_site"/>
</dbReference>
<comment type="caution">
    <text evidence="2">The sequence shown here is derived from an EMBL/GenBank/DDBJ whole genome shotgun (WGS) entry which is preliminary data.</text>
</comment>
<evidence type="ECO:0000313" key="3">
    <source>
        <dbReference type="Proteomes" id="UP001597158"/>
    </source>
</evidence>
<feature type="transmembrane region" description="Helical" evidence="1">
    <location>
        <begin position="7"/>
        <end position="28"/>
    </location>
</feature>
<keyword evidence="1" id="KW-0812">Transmembrane</keyword>
<evidence type="ECO:0000256" key="1">
    <source>
        <dbReference type="SAM" id="Phobius"/>
    </source>
</evidence>
<dbReference type="Pfam" id="PF07963">
    <property type="entry name" value="N_methyl"/>
    <property type="match status" value="1"/>
</dbReference>
<protein>
    <submittedName>
        <fullName evidence="2">Prepilin-type N-terminal cleavage/methylation domain-containing protein</fullName>
    </submittedName>
</protein>
<dbReference type="InterPro" id="IPR045584">
    <property type="entry name" value="Pilin-like"/>
</dbReference>
<name>A0ABW3WC32_9RHOO</name>
<keyword evidence="1" id="KW-0472">Membrane</keyword>
<dbReference type="EMBL" id="JBHTMC010000014">
    <property type="protein sequence ID" value="MFD1263576.1"/>
    <property type="molecule type" value="Genomic_DNA"/>
</dbReference>
<reference evidence="3" key="1">
    <citation type="journal article" date="2019" name="Int. J. Syst. Evol. Microbiol.">
        <title>The Global Catalogue of Microorganisms (GCM) 10K type strain sequencing project: providing services to taxonomists for standard genome sequencing and annotation.</title>
        <authorList>
            <consortium name="The Broad Institute Genomics Platform"/>
            <consortium name="The Broad Institute Genome Sequencing Center for Infectious Disease"/>
            <person name="Wu L."/>
            <person name="Ma J."/>
        </authorList>
    </citation>
    <scope>NUCLEOTIDE SEQUENCE [LARGE SCALE GENOMIC DNA]</scope>
    <source>
        <strain evidence="3">CCUG 48884</strain>
    </source>
</reference>
<proteinExistence type="predicted"/>
<keyword evidence="1" id="KW-1133">Transmembrane helix</keyword>
<dbReference type="SUPFAM" id="SSF54523">
    <property type="entry name" value="Pili subunits"/>
    <property type="match status" value="1"/>
</dbReference>
<gene>
    <name evidence="2" type="ORF">ACFQ4M_08250</name>
</gene>
<keyword evidence="3" id="KW-1185">Reference proteome</keyword>
<accession>A0ABW3WC32</accession>
<dbReference type="RefSeq" id="WP_002938583.1">
    <property type="nucleotide sequence ID" value="NZ_JARQZE010000008.1"/>
</dbReference>
<dbReference type="NCBIfam" id="TIGR02532">
    <property type="entry name" value="IV_pilin_GFxxxE"/>
    <property type="match status" value="1"/>
</dbReference>